<dbReference type="EMBL" id="SCFB01000005">
    <property type="protein sequence ID" value="RZI46080.1"/>
    <property type="molecule type" value="Genomic_DNA"/>
</dbReference>
<accession>A0A4Q7DIA6</accession>
<reference evidence="2 3" key="1">
    <citation type="submission" date="2018-10" db="EMBL/GenBank/DDBJ databases">
        <title>An updated phylogeny of the Alphaproteobacteria reveals that the parasitic Rickettsiales and Holosporales have independent origins.</title>
        <authorList>
            <person name="Munoz-Gomez S.A."/>
            <person name="Hess S."/>
            <person name="Burger G."/>
            <person name="Lang B.F."/>
            <person name="Susko E."/>
            <person name="Slamovits C.H."/>
            <person name="Roger A.J."/>
        </authorList>
    </citation>
    <scope>NUCLEOTIDE SEQUENCE [LARGE SCALE GENOMIC DNA]</scope>
    <source>
        <strain evidence="2">HOLO01</strain>
    </source>
</reference>
<evidence type="ECO:0000313" key="3">
    <source>
        <dbReference type="Proteomes" id="UP000293550"/>
    </source>
</evidence>
<dbReference type="AlphaFoldDB" id="A0A4Q7DIA6"/>
<proteinExistence type="predicted"/>
<comment type="caution">
    <text evidence="2">The sequence shown here is derived from an EMBL/GenBank/DDBJ whole genome shotgun (WGS) entry which is preliminary data.</text>
</comment>
<evidence type="ECO:0000256" key="1">
    <source>
        <dbReference type="SAM" id="SignalP"/>
    </source>
</evidence>
<dbReference type="OrthoDB" id="5465469at2"/>
<dbReference type="RefSeq" id="WP_130153837.1">
    <property type="nucleotide sequence ID" value="NZ_SCFB01000005.1"/>
</dbReference>
<name>A0A4Q7DIA6_9PROT</name>
<dbReference type="SUPFAM" id="SSF53448">
    <property type="entry name" value="Nucleotide-diphospho-sugar transferases"/>
    <property type="match status" value="1"/>
</dbReference>
<sequence length="776" mass="87772">MKKSGFVIFLLMTASMAMGSGGDNLAVMNRMLEQARPQTVKIVNSLGRPVDVEAMLTRIETLKAQEKKRITGQGTFIFENVKDPVSSFWTQNYAISPRTLTLLEKIILRVNPGESVQVSVNQWPNFISELKPVGMDGVFFDNTTKKGAFSVKVVGTDPGLSAIHPREFVGDPKDLDHQRKLYKKYFLSDQAVEGNDVWQDFIRQPSGVTATKRAEEVIISLTSYPARFSTTWLAIESLLRQQEKPDRIVLNLFEGEFLGRVLLWFIQQQMRRGLEINWNAENLKVYLKVIPTIQKYPDAAVVAVVAVDDDVIYPKDRLKNLLDGYRQHPDCVIASDVRVVGTTGNFILPVTSWHFSGWQPSSPEFAARSDVVPEGVFGILIPPHTFHKDFPRKDLFFSLCPTDDDLWTYAMIVAAGKKVVKIPRNMQPILNVDGTQEIESSLWKVNFANRLEKLSEYFENIYKHYNLTSIFGGKTCATCLFPVKKSLNRSSLTYNQVVPFNQIDKSLSLPADLVSSFGVLEPQGVWTIGKKAQFRIYKPQNSQLIRCYFEASPFRPAPYDQLKFSFKKEQKIGLITSLSFFNPEKKKFGFITEMKQPEEIFEILIENPLSPKECGVGNDTRELGLYISRFGVFEITSRMGTISLGKSFDLSSPINLEDGFHEMEEEGVWSSSKASFSIALPEKAKKYKIDINYDIFVPSENPSLGFRLRNGSVEIFKGISEYGKNQPSFSFTYIPTDNISKFTLEIDQAKSPLELGISEDSRVLGLFLKSINITKV</sequence>
<protein>
    <recommendedName>
        <fullName evidence="4">Glycosyltransferase family 2 protein</fullName>
    </recommendedName>
</protein>
<evidence type="ECO:0000313" key="2">
    <source>
        <dbReference type="EMBL" id="RZI46080.1"/>
    </source>
</evidence>
<gene>
    <name evidence="2" type="ORF">EQU50_03875</name>
</gene>
<dbReference type="Proteomes" id="UP000293550">
    <property type="component" value="Unassembled WGS sequence"/>
</dbReference>
<organism evidence="2 3">
    <name type="scientific">Candidatus Finniella inopinata</name>
    <dbReference type="NCBI Taxonomy" id="1696036"/>
    <lineage>
        <taxon>Bacteria</taxon>
        <taxon>Pseudomonadati</taxon>
        <taxon>Pseudomonadota</taxon>
        <taxon>Alphaproteobacteria</taxon>
        <taxon>Holosporales</taxon>
        <taxon>Candidatus Paracaedibacteraceae</taxon>
        <taxon>Candidatus Finniella</taxon>
    </lineage>
</organism>
<keyword evidence="1" id="KW-0732">Signal</keyword>
<feature type="chain" id="PRO_5020541321" description="Glycosyltransferase family 2 protein" evidence="1">
    <location>
        <begin position="20"/>
        <end position="776"/>
    </location>
</feature>
<feature type="signal peptide" evidence="1">
    <location>
        <begin position="1"/>
        <end position="19"/>
    </location>
</feature>
<keyword evidence="3" id="KW-1185">Reference proteome</keyword>
<evidence type="ECO:0008006" key="4">
    <source>
        <dbReference type="Google" id="ProtNLM"/>
    </source>
</evidence>
<dbReference type="InterPro" id="IPR029044">
    <property type="entry name" value="Nucleotide-diphossugar_trans"/>
</dbReference>